<dbReference type="RefSeq" id="WP_202065164.1">
    <property type="nucleotide sequence ID" value="NZ_JAEQMY010000103.1"/>
</dbReference>
<dbReference type="Proteomes" id="UP000605848">
    <property type="component" value="Unassembled WGS sequence"/>
</dbReference>
<proteinExistence type="predicted"/>
<dbReference type="Pfam" id="PF00565">
    <property type="entry name" value="SNase"/>
    <property type="match status" value="1"/>
</dbReference>
<dbReference type="InterPro" id="IPR016071">
    <property type="entry name" value="Staphylococal_nuclease_OB-fold"/>
</dbReference>
<gene>
    <name evidence="3" type="ORF">JKG68_27660</name>
</gene>
<feature type="chain" id="PRO_5037348310" evidence="1">
    <location>
        <begin position="21"/>
        <end position="233"/>
    </location>
</feature>
<reference evidence="3" key="1">
    <citation type="submission" date="2021-01" db="EMBL/GenBank/DDBJ databases">
        <title>Microvirga sp.</title>
        <authorList>
            <person name="Kim M.K."/>
        </authorList>
    </citation>
    <scope>NUCLEOTIDE SEQUENCE</scope>
    <source>
        <strain evidence="3">5420S-16</strain>
    </source>
</reference>
<sequence length="233" mass="25967">MKTAYLIFAGLIVSATPVLAEPLVGRASVIDGDTLDIRGTRIRLHGVDAPESAQMCQSMDGQTYRCGQKAALALSDKIATANVSCEQKDTDRYQRIVAVCSVKGEDLNAWLVEEGYALAYRQYGTEYVSEEDKARARKRGIWAGTFTYPWDWRRGKRDNNSSAGIPILNRAAEKTAERPDCKIKGNINQKGDRIYHLPGSRDYERTVLNVAAGERWFCSEEEATGAGWRAPRR</sequence>
<protein>
    <submittedName>
        <fullName evidence="3">Thermonuclease family protein</fullName>
    </submittedName>
</protein>
<comment type="caution">
    <text evidence="3">The sequence shown here is derived from an EMBL/GenBank/DDBJ whole genome shotgun (WGS) entry which is preliminary data.</text>
</comment>
<feature type="domain" description="TNase-like" evidence="2">
    <location>
        <begin position="29"/>
        <end position="144"/>
    </location>
</feature>
<evidence type="ECO:0000259" key="2">
    <source>
        <dbReference type="PROSITE" id="PS50830"/>
    </source>
</evidence>
<dbReference type="SMART" id="SM00318">
    <property type="entry name" value="SNc"/>
    <property type="match status" value="1"/>
</dbReference>
<accession>A0A936ZBH3</accession>
<dbReference type="PROSITE" id="PS50830">
    <property type="entry name" value="TNASE_3"/>
    <property type="match status" value="1"/>
</dbReference>
<dbReference type="InterPro" id="IPR035437">
    <property type="entry name" value="SNase_OB-fold_sf"/>
</dbReference>
<evidence type="ECO:0000256" key="1">
    <source>
        <dbReference type="SAM" id="SignalP"/>
    </source>
</evidence>
<dbReference type="AlphaFoldDB" id="A0A936ZBH3"/>
<organism evidence="3 4">
    <name type="scientific">Microvirga aerilata</name>
    <dbReference type="NCBI Taxonomy" id="670292"/>
    <lineage>
        <taxon>Bacteria</taxon>
        <taxon>Pseudomonadati</taxon>
        <taxon>Pseudomonadota</taxon>
        <taxon>Alphaproteobacteria</taxon>
        <taxon>Hyphomicrobiales</taxon>
        <taxon>Methylobacteriaceae</taxon>
        <taxon>Microvirga</taxon>
    </lineage>
</organism>
<evidence type="ECO:0000313" key="4">
    <source>
        <dbReference type="Proteomes" id="UP000605848"/>
    </source>
</evidence>
<feature type="signal peptide" evidence="1">
    <location>
        <begin position="1"/>
        <end position="20"/>
    </location>
</feature>
<dbReference type="EMBL" id="JAEQMY010000103">
    <property type="protein sequence ID" value="MBL0407691.1"/>
    <property type="molecule type" value="Genomic_DNA"/>
</dbReference>
<keyword evidence="1" id="KW-0732">Signal</keyword>
<keyword evidence="4" id="KW-1185">Reference proteome</keyword>
<name>A0A936ZBH3_9HYPH</name>
<dbReference type="SUPFAM" id="SSF50199">
    <property type="entry name" value="Staphylococcal nuclease"/>
    <property type="match status" value="1"/>
</dbReference>
<dbReference type="Gene3D" id="2.40.50.90">
    <property type="match status" value="1"/>
</dbReference>
<dbReference type="PANTHER" id="PTHR12302:SF26">
    <property type="entry name" value="BLR1266 PROTEIN"/>
    <property type="match status" value="1"/>
</dbReference>
<dbReference type="PANTHER" id="PTHR12302">
    <property type="entry name" value="EBNA2 BINDING PROTEIN P100"/>
    <property type="match status" value="1"/>
</dbReference>
<evidence type="ECO:0000313" key="3">
    <source>
        <dbReference type="EMBL" id="MBL0407691.1"/>
    </source>
</evidence>